<dbReference type="Proteomes" id="UP001164929">
    <property type="component" value="Chromosome 2"/>
</dbReference>
<name>A0AAD6WDE3_9ROSI</name>
<proteinExistence type="predicted"/>
<sequence length="71" mass="7638">MTTLRIDTKIDYNHYVVGHSGIVEAARDLYIQIEGDLADNESENSSGLLSSLLGAGCECDGYSLHIVGHSL</sequence>
<evidence type="ECO:0000313" key="2">
    <source>
        <dbReference type="Proteomes" id="UP001164929"/>
    </source>
</evidence>
<gene>
    <name evidence="1" type="ORF">NC653_007337</name>
</gene>
<evidence type="ECO:0000313" key="1">
    <source>
        <dbReference type="EMBL" id="KAJ7008645.1"/>
    </source>
</evidence>
<organism evidence="1 2">
    <name type="scientific">Populus alba x Populus x berolinensis</name>
    <dbReference type="NCBI Taxonomy" id="444605"/>
    <lineage>
        <taxon>Eukaryota</taxon>
        <taxon>Viridiplantae</taxon>
        <taxon>Streptophyta</taxon>
        <taxon>Embryophyta</taxon>
        <taxon>Tracheophyta</taxon>
        <taxon>Spermatophyta</taxon>
        <taxon>Magnoliopsida</taxon>
        <taxon>eudicotyledons</taxon>
        <taxon>Gunneridae</taxon>
        <taxon>Pentapetalae</taxon>
        <taxon>rosids</taxon>
        <taxon>fabids</taxon>
        <taxon>Malpighiales</taxon>
        <taxon>Salicaceae</taxon>
        <taxon>Saliceae</taxon>
        <taxon>Populus</taxon>
    </lineage>
</organism>
<accession>A0AAD6WDE3</accession>
<keyword evidence="2" id="KW-1185">Reference proteome</keyword>
<protein>
    <submittedName>
        <fullName evidence="1">Sn1-specific diacylglycerol lipase beta-like protein</fullName>
    </submittedName>
</protein>
<dbReference type="PANTHER" id="PTHR47030">
    <property type="entry name" value="LIPASE CLASS 3 FAMILY PROTEIN"/>
    <property type="match status" value="1"/>
</dbReference>
<dbReference type="PANTHER" id="PTHR47030:SF2">
    <property type="entry name" value="LIPASE CLASS 3 FAMILY PROTEIN"/>
    <property type="match status" value="1"/>
</dbReference>
<comment type="caution">
    <text evidence="1">The sequence shown here is derived from an EMBL/GenBank/DDBJ whole genome shotgun (WGS) entry which is preliminary data.</text>
</comment>
<dbReference type="EMBL" id="JAQIZT010000002">
    <property type="protein sequence ID" value="KAJ7008645.1"/>
    <property type="molecule type" value="Genomic_DNA"/>
</dbReference>
<reference evidence="1" key="1">
    <citation type="journal article" date="2023" name="Mol. Ecol. Resour.">
        <title>Chromosome-level genome assembly of a triploid poplar Populus alba 'Berolinensis'.</title>
        <authorList>
            <person name="Chen S."/>
            <person name="Yu Y."/>
            <person name="Wang X."/>
            <person name="Wang S."/>
            <person name="Zhang T."/>
            <person name="Zhou Y."/>
            <person name="He R."/>
            <person name="Meng N."/>
            <person name="Wang Y."/>
            <person name="Liu W."/>
            <person name="Liu Z."/>
            <person name="Liu J."/>
            <person name="Guo Q."/>
            <person name="Huang H."/>
            <person name="Sederoff R.R."/>
            <person name="Wang G."/>
            <person name="Qu G."/>
            <person name="Chen S."/>
        </authorList>
    </citation>
    <scope>NUCLEOTIDE SEQUENCE</scope>
    <source>
        <strain evidence="1">SC-2020</strain>
    </source>
</reference>
<dbReference type="AlphaFoldDB" id="A0AAD6WDE3"/>